<keyword evidence="4" id="KW-1185">Reference proteome</keyword>
<feature type="region of interest" description="Disordered" evidence="1">
    <location>
        <begin position="51"/>
        <end position="84"/>
    </location>
</feature>
<accession>A0AAV9MXB9</accession>
<dbReference type="PANTHER" id="PTHR39468">
    <property type="entry name" value="CHROMOSOME 7, WHOLE GENOME SHOTGUN SEQUENCE"/>
    <property type="match status" value="1"/>
</dbReference>
<dbReference type="Pfam" id="PF19189">
    <property type="entry name" value="Mtf2"/>
    <property type="match status" value="1"/>
</dbReference>
<evidence type="ECO:0000313" key="4">
    <source>
        <dbReference type="Proteomes" id="UP001358417"/>
    </source>
</evidence>
<evidence type="ECO:0000256" key="1">
    <source>
        <dbReference type="SAM" id="MobiDB-lite"/>
    </source>
</evidence>
<organism evidence="3 4">
    <name type="scientific">Exophiala bonariae</name>
    <dbReference type="NCBI Taxonomy" id="1690606"/>
    <lineage>
        <taxon>Eukaryota</taxon>
        <taxon>Fungi</taxon>
        <taxon>Dikarya</taxon>
        <taxon>Ascomycota</taxon>
        <taxon>Pezizomycotina</taxon>
        <taxon>Eurotiomycetes</taxon>
        <taxon>Chaetothyriomycetidae</taxon>
        <taxon>Chaetothyriales</taxon>
        <taxon>Herpotrichiellaceae</taxon>
        <taxon>Exophiala</taxon>
    </lineage>
</organism>
<sequence length="459" mass="52311">MATQPQLSFLYHTRTILHRPVTRLRAYTLQKCLSSESSALKIEADIQQSRLRRQTPWSGPKTRSSESKKGSFIVNDDNSAHVPSNITQSEAKSFERIFRSSKPPQSVQIQSAFVDISDTNVENILKLFGTSTKSQKHTVSPSFFLVQPEPFSHDNDQSLSTTNSTSRETHDPAIMAIVHRRMHEIVDALRQAAGSTQQPGDIALWHACEAKIFPLGAEFPQQPVYQPPKFLGPSKFVFTAEKSDKPMEILEKEQKRHRAEFDAKENRQASSKINATPPLAIHSPEEELSLRLESRQARAVLYHLYPAVLLFALRLFAKTFPSSHFAFNLLPRIRELGHTSYVLGASTQFYNTLIALRWQRNSSLREVHQFLSEMQNSGVEFNEETARLIRHIVDERAAGMRETGVKENSVSTGRNTNWWGRHEQVLWFARIQEWMQIIDDQLSLHEPSGSPTGMDSHTW</sequence>
<dbReference type="InterPro" id="IPR043837">
    <property type="entry name" value="Mtf2-like_C"/>
</dbReference>
<feature type="region of interest" description="Disordered" evidence="1">
    <location>
        <begin position="148"/>
        <end position="171"/>
    </location>
</feature>
<dbReference type="EMBL" id="JAVRRD010000038">
    <property type="protein sequence ID" value="KAK5045260.1"/>
    <property type="molecule type" value="Genomic_DNA"/>
</dbReference>
<dbReference type="RefSeq" id="XP_064700892.1">
    <property type="nucleotide sequence ID" value="XM_064852906.1"/>
</dbReference>
<gene>
    <name evidence="3" type="ORF">LTR84_009366</name>
</gene>
<feature type="domain" description="Mtf2-like C-terminal" evidence="2">
    <location>
        <begin position="271"/>
        <end position="423"/>
    </location>
</feature>
<comment type="caution">
    <text evidence="3">The sequence shown here is derived from an EMBL/GenBank/DDBJ whole genome shotgun (WGS) entry which is preliminary data.</text>
</comment>
<evidence type="ECO:0000313" key="3">
    <source>
        <dbReference type="EMBL" id="KAK5045260.1"/>
    </source>
</evidence>
<name>A0AAV9MXB9_9EURO</name>
<dbReference type="GeneID" id="89977525"/>
<dbReference type="GO" id="GO:0005739">
    <property type="term" value="C:mitochondrion"/>
    <property type="evidence" value="ECO:0007669"/>
    <property type="project" value="InterPro"/>
</dbReference>
<dbReference type="InterPro" id="IPR040009">
    <property type="entry name" value="Mtf2/C5D6.12-like"/>
</dbReference>
<proteinExistence type="predicted"/>
<reference evidence="3 4" key="1">
    <citation type="submission" date="2023-08" db="EMBL/GenBank/DDBJ databases">
        <title>Black Yeasts Isolated from many extreme environments.</title>
        <authorList>
            <person name="Coleine C."/>
            <person name="Stajich J.E."/>
            <person name="Selbmann L."/>
        </authorList>
    </citation>
    <scope>NUCLEOTIDE SEQUENCE [LARGE SCALE GENOMIC DNA]</scope>
    <source>
        <strain evidence="3 4">CCFEE 5792</strain>
    </source>
</reference>
<dbReference type="AlphaFoldDB" id="A0AAV9MXB9"/>
<dbReference type="Proteomes" id="UP001358417">
    <property type="component" value="Unassembled WGS sequence"/>
</dbReference>
<evidence type="ECO:0000259" key="2">
    <source>
        <dbReference type="Pfam" id="PF19189"/>
    </source>
</evidence>
<dbReference type="PANTHER" id="PTHR39468:SF1">
    <property type="entry name" value="MTF2-LIKE C-TERMINAL DOMAIN-CONTAINING PROTEIN"/>
    <property type="match status" value="1"/>
</dbReference>
<feature type="compositionally biased region" description="Polar residues" evidence="1">
    <location>
        <begin position="157"/>
        <end position="166"/>
    </location>
</feature>
<protein>
    <recommendedName>
        <fullName evidence="2">Mtf2-like C-terminal domain-containing protein</fullName>
    </recommendedName>
</protein>